<dbReference type="GeneID" id="36343062"/>
<evidence type="ECO:0000313" key="3">
    <source>
        <dbReference type="Proteomes" id="UP000019149"/>
    </source>
</evidence>
<evidence type="ECO:0000313" key="2">
    <source>
        <dbReference type="EMBL" id="EUB57779.1"/>
    </source>
</evidence>
<accession>W6UWC8</accession>
<evidence type="ECO:0000256" key="1">
    <source>
        <dbReference type="SAM" id="Phobius"/>
    </source>
</evidence>
<feature type="transmembrane region" description="Helical" evidence="1">
    <location>
        <begin position="146"/>
        <end position="167"/>
    </location>
</feature>
<proteinExistence type="predicted"/>
<protein>
    <submittedName>
        <fullName evidence="2">Uncharacterized protein</fullName>
    </submittedName>
</protein>
<keyword evidence="1" id="KW-1133">Transmembrane helix</keyword>
<keyword evidence="1" id="KW-0812">Transmembrane</keyword>
<feature type="transmembrane region" description="Helical" evidence="1">
    <location>
        <begin position="218"/>
        <end position="239"/>
    </location>
</feature>
<organism evidence="2 3">
    <name type="scientific">Echinococcus granulosus</name>
    <name type="common">Hydatid tapeworm</name>
    <dbReference type="NCBI Taxonomy" id="6210"/>
    <lineage>
        <taxon>Eukaryota</taxon>
        <taxon>Metazoa</taxon>
        <taxon>Spiralia</taxon>
        <taxon>Lophotrochozoa</taxon>
        <taxon>Platyhelminthes</taxon>
        <taxon>Cestoda</taxon>
        <taxon>Eucestoda</taxon>
        <taxon>Cyclophyllidea</taxon>
        <taxon>Taeniidae</taxon>
        <taxon>Echinococcus</taxon>
        <taxon>Echinococcus granulosus group</taxon>
    </lineage>
</organism>
<dbReference type="CTD" id="36343062"/>
<dbReference type="RefSeq" id="XP_024348975.1">
    <property type="nucleotide sequence ID" value="XM_024496596.1"/>
</dbReference>
<dbReference type="Proteomes" id="UP000019149">
    <property type="component" value="Unassembled WGS sequence"/>
</dbReference>
<dbReference type="KEGG" id="egl:EGR_07347"/>
<sequence length="282" mass="32870">MTSHNLTRFSLKKKIKSKTDSYLYDIILKEIKKIDLDLDVLLDLKPIKLTVTNSTYPNLLFSVKKERARRIGNKKVIGNNGGLLNMNINYQAKEYTNFALTSIRRSVFCLSINVCRNIFRGKCNLHSSQFFRKVCKKVKLLQKRAIRCFSLPLIPHLDAIHLFYLLFDLRGYLCFLDAVILNPSKESFSLVLIIKQERFSVMAGKSICRQSPVLQDKIWFFIGGPFAIIGLPTSHRLLLHWLIRRKQRRGDKNFIFLLYFNKDIIRTPNKCITETHLLQKSS</sequence>
<dbReference type="AlphaFoldDB" id="W6UWC8"/>
<keyword evidence="1" id="KW-0472">Membrane</keyword>
<name>W6UWC8_ECHGR</name>
<reference evidence="2 3" key="1">
    <citation type="journal article" date="2013" name="Nat. Genet.">
        <title>The genome of the hydatid tapeworm Echinococcus granulosus.</title>
        <authorList>
            <person name="Zheng H."/>
            <person name="Zhang W."/>
            <person name="Zhang L."/>
            <person name="Zhang Z."/>
            <person name="Li J."/>
            <person name="Lu G."/>
            <person name="Zhu Y."/>
            <person name="Wang Y."/>
            <person name="Huang Y."/>
            <person name="Liu J."/>
            <person name="Kang H."/>
            <person name="Chen J."/>
            <person name="Wang L."/>
            <person name="Chen A."/>
            <person name="Yu S."/>
            <person name="Gao Z."/>
            <person name="Jin L."/>
            <person name="Gu W."/>
            <person name="Wang Z."/>
            <person name="Zhao L."/>
            <person name="Shi B."/>
            <person name="Wen H."/>
            <person name="Lin R."/>
            <person name="Jones M.K."/>
            <person name="Brejova B."/>
            <person name="Vinar T."/>
            <person name="Zhao G."/>
            <person name="McManus D.P."/>
            <person name="Chen Z."/>
            <person name="Zhou Y."/>
            <person name="Wang S."/>
        </authorList>
    </citation>
    <scope>NUCLEOTIDE SEQUENCE [LARGE SCALE GENOMIC DNA]</scope>
</reference>
<dbReference type="EMBL" id="APAU02000075">
    <property type="protein sequence ID" value="EUB57779.1"/>
    <property type="molecule type" value="Genomic_DNA"/>
</dbReference>
<comment type="caution">
    <text evidence="2">The sequence shown here is derived from an EMBL/GenBank/DDBJ whole genome shotgun (WGS) entry which is preliminary data.</text>
</comment>
<gene>
    <name evidence="2" type="ORF">EGR_07347</name>
</gene>
<keyword evidence="3" id="KW-1185">Reference proteome</keyword>